<evidence type="ECO:0000256" key="3">
    <source>
        <dbReference type="ARBA" id="ARBA00022691"/>
    </source>
</evidence>
<evidence type="ECO:0000313" key="10">
    <source>
        <dbReference type="Proteomes" id="UP000824161"/>
    </source>
</evidence>
<accession>A0A9D1KUJ9</accession>
<reference evidence="9" key="1">
    <citation type="submission" date="2020-10" db="EMBL/GenBank/DDBJ databases">
        <authorList>
            <person name="Gilroy R."/>
        </authorList>
    </citation>
    <scope>NUCLEOTIDE SEQUENCE</scope>
    <source>
        <strain evidence="9">1383</strain>
    </source>
</reference>
<dbReference type="InterPro" id="IPR013785">
    <property type="entry name" value="Aldolase_TIM"/>
</dbReference>
<keyword evidence="3" id="KW-0949">S-adenosyl-L-methionine</keyword>
<keyword evidence="5" id="KW-0408">Iron</keyword>
<evidence type="ECO:0000256" key="1">
    <source>
        <dbReference type="ARBA" id="ARBA00001966"/>
    </source>
</evidence>
<dbReference type="Proteomes" id="UP000824161">
    <property type="component" value="Unassembled WGS sequence"/>
</dbReference>
<evidence type="ECO:0000313" key="9">
    <source>
        <dbReference type="EMBL" id="HIT98524.1"/>
    </source>
</evidence>
<dbReference type="NCBIfam" id="NF010308">
    <property type="entry name" value="PRK13745.1"/>
    <property type="match status" value="1"/>
</dbReference>
<dbReference type="PANTHER" id="PTHR43273:SF3">
    <property type="entry name" value="ANAEROBIC SULFATASE-MATURATING ENZYME HOMOLOG ASLB-RELATED"/>
    <property type="match status" value="1"/>
</dbReference>
<name>A0A9D1KUJ9_9FLAO</name>
<dbReference type="SFLD" id="SFLDG01384">
    <property type="entry name" value="thioether_bond_formation_requi"/>
    <property type="match status" value="1"/>
</dbReference>
<dbReference type="SFLD" id="SFLDS00029">
    <property type="entry name" value="Radical_SAM"/>
    <property type="match status" value="1"/>
</dbReference>
<dbReference type="InterPro" id="IPR034491">
    <property type="entry name" value="Anaerob_Ser_sulfatase-maturase"/>
</dbReference>
<comment type="caution">
    <text evidence="9">The sequence shown here is derived from an EMBL/GenBank/DDBJ whole genome shotgun (WGS) entry which is preliminary data.</text>
</comment>
<gene>
    <name evidence="9" type="ORF">IAC44_06790</name>
</gene>
<dbReference type="InterPro" id="IPR023867">
    <property type="entry name" value="Sulphatase_maturase_rSAM"/>
</dbReference>
<keyword evidence="6" id="KW-0411">Iron-sulfur</keyword>
<dbReference type="SFLD" id="SFLDG01067">
    <property type="entry name" value="SPASM/twitch_domain_containing"/>
    <property type="match status" value="1"/>
</dbReference>
<dbReference type="SFLD" id="SFLDG01386">
    <property type="entry name" value="main_SPASM_domain-containing"/>
    <property type="match status" value="1"/>
</dbReference>
<protein>
    <submittedName>
        <fullName evidence="9">Anaerobic sulfatase-maturation protein</fullName>
    </submittedName>
</protein>
<dbReference type="Pfam" id="PF13186">
    <property type="entry name" value="SPASM"/>
    <property type="match status" value="1"/>
</dbReference>
<evidence type="ECO:0000256" key="7">
    <source>
        <dbReference type="ARBA" id="ARBA00023601"/>
    </source>
</evidence>
<dbReference type="SFLD" id="SFLDF00285">
    <property type="entry name" value="anaerobic_Ser-type_sulfatase-m"/>
    <property type="match status" value="1"/>
</dbReference>
<dbReference type="EMBL" id="DVLY01000172">
    <property type="protein sequence ID" value="HIT98524.1"/>
    <property type="molecule type" value="Genomic_DNA"/>
</dbReference>
<dbReference type="SUPFAM" id="SSF102114">
    <property type="entry name" value="Radical SAM enzymes"/>
    <property type="match status" value="1"/>
</dbReference>
<comment type="similarity">
    <text evidence="7">Belongs to the radical SAM superfamily. Anaerobic sulfatase-maturating enzyme family.</text>
</comment>
<evidence type="ECO:0000256" key="2">
    <source>
        <dbReference type="ARBA" id="ARBA00022485"/>
    </source>
</evidence>
<dbReference type="SFLD" id="SFLDG01072">
    <property type="entry name" value="dehydrogenase_like"/>
    <property type="match status" value="1"/>
</dbReference>
<dbReference type="InterPro" id="IPR023885">
    <property type="entry name" value="4Fe4S-binding_SPASM_dom"/>
</dbReference>
<sequence>MRIFAGNNKIEQNPLADEVFYPFSGPLYLVAKPASSTCNMRCEYCYYLEKSAYYPSAGRKVMDPEVLETFISGFIASQNTPDVLFNWHGGEPLLCGLDFFRKAVELQKRYGRGHRIINTIQTNGTLLDAQWCDFFRENGFLVGISLDGPRECHDRYRRMAGGGASFDAVMRGIEALRTAGVEFNILCTVNDYNACRPLEVYEFFKGLGTQFVQFTPVVERLDPQGGLLSGDQAGDVLTPWSVRPKDWGQFLTDIFFRWVKNDVGDFFVNVFDATLAGYVGVDPGNCYFARSCGHALALEYNGDVYACDHYVFPRYRLGNLRDTPLRTLSALPFQQAFGAGKTANLPRECLACRYRSLCNGECPKNRIVETGEKGRRLNYLCRGYKHFFARTEPYFRFMASELASGRNVLAVREVKF</sequence>
<evidence type="ECO:0000256" key="5">
    <source>
        <dbReference type="ARBA" id="ARBA00023004"/>
    </source>
</evidence>
<comment type="cofactor">
    <cofactor evidence="1">
        <name>[4Fe-4S] cluster</name>
        <dbReference type="ChEBI" id="CHEBI:49883"/>
    </cofactor>
</comment>
<dbReference type="Pfam" id="PF04055">
    <property type="entry name" value="Radical_SAM"/>
    <property type="match status" value="1"/>
</dbReference>
<organism evidence="9 10">
    <name type="scientific">Candidatus Merdimorpha stercoravium</name>
    <dbReference type="NCBI Taxonomy" id="2840863"/>
    <lineage>
        <taxon>Bacteria</taxon>
        <taxon>Pseudomonadati</taxon>
        <taxon>Bacteroidota</taxon>
        <taxon>Flavobacteriia</taxon>
        <taxon>Flavobacteriales</taxon>
        <taxon>Candidatus Merdimorpha</taxon>
    </lineage>
</organism>
<keyword evidence="4" id="KW-0479">Metal-binding</keyword>
<keyword evidence="2" id="KW-0004">4Fe-4S</keyword>
<evidence type="ECO:0000259" key="8">
    <source>
        <dbReference type="PROSITE" id="PS51918"/>
    </source>
</evidence>
<proteinExistence type="inferred from homology"/>
<dbReference type="CDD" id="cd21120">
    <property type="entry name" value="SPASM_anSME"/>
    <property type="match status" value="1"/>
</dbReference>
<dbReference type="InterPro" id="IPR007197">
    <property type="entry name" value="rSAM"/>
</dbReference>
<dbReference type="InterPro" id="IPR047207">
    <property type="entry name" value="SPASM_anSME"/>
</dbReference>
<evidence type="ECO:0000256" key="6">
    <source>
        <dbReference type="ARBA" id="ARBA00023014"/>
    </source>
</evidence>
<evidence type="ECO:0000256" key="4">
    <source>
        <dbReference type="ARBA" id="ARBA00022723"/>
    </source>
</evidence>
<dbReference type="NCBIfam" id="TIGR04085">
    <property type="entry name" value="rSAM_more_4Fe4S"/>
    <property type="match status" value="1"/>
</dbReference>
<dbReference type="AlphaFoldDB" id="A0A9D1KUJ9"/>
<feature type="domain" description="Radical SAM core" evidence="8">
    <location>
        <begin position="23"/>
        <end position="260"/>
    </location>
</feature>
<dbReference type="PROSITE" id="PS51918">
    <property type="entry name" value="RADICAL_SAM"/>
    <property type="match status" value="1"/>
</dbReference>
<dbReference type="PANTHER" id="PTHR43273">
    <property type="entry name" value="ANAEROBIC SULFATASE-MATURATING ENZYME HOMOLOG ASLB-RELATED"/>
    <property type="match status" value="1"/>
</dbReference>
<dbReference type="NCBIfam" id="TIGR03942">
    <property type="entry name" value="sulfatase_rSAM"/>
    <property type="match status" value="1"/>
</dbReference>
<reference evidence="9" key="2">
    <citation type="journal article" date="2021" name="PeerJ">
        <title>Extensive microbial diversity within the chicken gut microbiome revealed by metagenomics and culture.</title>
        <authorList>
            <person name="Gilroy R."/>
            <person name="Ravi A."/>
            <person name="Getino M."/>
            <person name="Pursley I."/>
            <person name="Horton D.L."/>
            <person name="Alikhan N.F."/>
            <person name="Baker D."/>
            <person name="Gharbi K."/>
            <person name="Hall N."/>
            <person name="Watson M."/>
            <person name="Adriaenssens E.M."/>
            <person name="Foster-Nyarko E."/>
            <person name="Jarju S."/>
            <person name="Secka A."/>
            <person name="Antonio M."/>
            <person name="Oren A."/>
            <person name="Chaudhuri R.R."/>
            <person name="La Ragione R."/>
            <person name="Hildebrand F."/>
            <person name="Pallen M.J."/>
        </authorList>
    </citation>
    <scope>NUCLEOTIDE SEQUENCE</scope>
    <source>
        <strain evidence="9">1383</strain>
    </source>
</reference>
<dbReference type="GO" id="GO:0051539">
    <property type="term" value="F:4 iron, 4 sulfur cluster binding"/>
    <property type="evidence" value="ECO:0007669"/>
    <property type="project" value="UniProtKB-KW"/>
</dbReference>
<dbReference type="Gene3D" id="3.20.20.70">
    <property type="entry name" value="Aldolase class I"/>
    <property type="match status" value="1"/>
</dbReference>
<dbReference type="InterPro" id="IPR058240">
    <property type="entry name" value="rSAM_sf"/>
</dbReference>
<dbReference type="GO" id="GO:0016491">
    <property type="term" value="F:oxidoreductase activity"/>
    <property type="evidence" value="ECO:0007669"/>
    <property type="project" value="InterPro"/>
</dbReference>
<dbReference type="GO" id="GO:0046872">
    <property type="term" value="F:metal ion binding"/>
    <property type="evidence" value="ECO:0007669"/>
    <property type="project" value="UniProtKB-KW"/>
</dbReference>
<dbReference type="CDD" id="cd01335">
    <property type="entry name" value="Radical_SAM"/>
    <property type="match status" value="1"/>
</dbReference>